<organism evidence="1 2">
    <name type="scientific">Hazenella coriacea</name>
    <dbReference type="NCBI Taxonomy" id="1179467"/>
    <lineage>
        <taxon>Bacteria</taxon>
        <taxon>Bacillati</taxon>
        <taxon>Bacillota</taxon>
        <taxon>Bacilli</taxon>
        <taxon>Bacillales</taxon>
        <taxon>Thermoactinomycetaceae</taxon>
        <taxon>Hazenella</taxon>
    </lineage>
</organism>
<sequence length="75" mass="8598">MIRMREVIAILDASVYQAKESKFPYIELAKREGKVEQISPDDVKSYIITANYVYASPISSSTLKKRAQSSQKLWK</sequence>
<dbReference type="AlphaFoldDB" id="A0A4R3LDC6"/>
<dbReference type="NCBIfam" id="NF046065">
    <property type="entry name" value="MtxRegRemB"/>
    <property type="match status" value="1"/>
</dbReference>
<gene>
    <name evidence="1" type="ORF">EDD58_10249</name>
</gene>
<name>A0A4R3LDC6_9BACL</name>
<dbReference type="Proteomes" id="UP000294937">
    <property type="component" value="Unassembled WGS sequence"/>
</dbReference>
<evidence type="ECO:0000313" key="1">
    <source>
        <dbReference type="EMBL" id="TCS95476.1"/>
    </source>
</evidence>
<comment type="caution">
    <text evidence="1">The sequence shown here is derived from an EMBL/GenBank/DDBJ whole genome shotgun (WGS) entry which is preliminary data.</text>
</comment>
<reference evidence="1 2" key="1">
    <citation type="submission" date="2019-03" db="EMBL/GenBank/DDBJ databases">
        <title>Genomic Encyclopedia of Type Strains, Phase IV (KMG-IV): sequencing the most valuable type-strain genomes for metagenomic binning, comparative biology and taxonomic classification.</title>
        <authorList>
            <person name="Goeker M."/>
        </authorList>
    </citation>
    <scope>NUCLEOTIDE SEQUENCE [LARGE SCALE GENOMIC DNA]</scope>
    <source>
        <strain evidence="1 2">DSM 45707</strain>
    </source>
</reference>
<accession>A0A4R3LDC6</accession>
<keyword evidence="2" id="KW-1185">Reference proteome</keyword>
<evidence type="ECO:0000313" key="2">
    <source>
        <dbReference type="Proteomes" id="UP000294937"/>
    </source>
</evidence>
<dbReference type="EMBL" id="SMAG01000002">
    <property type="protein sequence ID" value="TCS95476.1"/>
    <property type="molecule type" value="Genomic_DNA"/>
</dbReference>
<dbReference type="OrthoDB" id="9811390at2"/>
<proteinExistence type="predicted"/>
<protein>
    <submittedName>
        <fullName evidence="1">Uncharacterized protein DUF370</fullName>
    </submittedName>
</protein>